<dbReference type="EMBL" id="JBHSIU010000009">
    <property type="protein sequence ID" value="MFC4997321.1"/>
    <property type="molecule type" value="Genomic_DNA"/>
</dbReference>
<sequence length="52" mass="5805">MTGIEDRWRLHHGHLFFDQRGSLAFQAGLLESFVVCPPEVGAYLIEPAHGTP</sequence>
<dbReference type="Proteomes" id="UP001595912">
    <property type="component" value="Unassembled WGS sequence"/>
</dbReference>
<comment type="caution">
    <text evidence="1">The sequence shown here is derived from an EMBL/GenBank/DDBJ whole genome shotgun (WGS) entry which is preliminary data.</text>
</comment>
<evidence type="ECO:0000313" key="2">
    <source>
        <dbReference type="Proteomes" id="UP001595912"/>
    </source>
</evidence>
<evidence type="ECO:0000313" key="1">
    <source>
        <dbReference type="EMBL" id="MFC4997321.1"/>
    </source>
</evidence>
<gene>
    <name evidence="1" type="ORF">ACFPIJ_05740</name>
</gene>
<protein>
    <submittedName>
        <fullName evidence="1">Uncharacterized protein</fullName>
    </submittedName>
</protein>
<keyword evidence="2" id="KW-1185">Reference proteome</keyword>
<dbReference type="RefSeq" id="WP_380113550.1">
    <property type="nucleotide sequence ID" value="NZ_JBHSIU010000009.1"/>
</dbReference>
<name>A0ABV9VP01_9ACTN</name>
<reference evidence="2" key="1">
    <citation type="journal article" date="2019" name="Int. J. Syst. Evol. Microbiol.">
        <title>The Global Catalogue of Microorganisms (GCM) 10K type strain sequencing project: providing services to taxonomists for standard genome sequencing and annotation.</title>
        <authorList>
            <consortium name="The Broad Institute Genomics Platform"/>
            <consortium name="The Broad Institute Genome Sequencing Center for Infectious Disease"/>
            <person name="Wu L."/>
            <person name="Ma J."/>
        </authorList>
    </citation>
    <scope>NUCLEOTIDE SEQUENCE [LARGE SCALE GENOMIC DNA]</scope>
    <source>
        <strain evidence="2">CGMCC 4.7152</strain>
    </source>
</reference>
<organism evidence="1 2">
    <name type="scientific">Dactylosporangium cerinum</name>
    <dbReference type="NCBI Taxonomy" id="1434730"/>
    <lineage>
        <taxon>Bacteria</taxon>
        <taxon>Bacillati</taxon>
        <taxon>Actinomycetota</taxon>
        <taxon>Actinomycetes</taxon>
        <taxon>Micromonosporales</taxon>
        <taxon>Micromonosporaceae</taxon>
        <taxon>Dactylosporangium</taxon>
    </lineage>
</organism>
<accession>A0ABV9VP01</accession>
<proteinExistence type="predicted"/>